<gene>
    <name evidence="8" type="ORF">B0537_02965</name>
</gene>
<dbReference type="PANTHER" id="PTHR23508">
    <property type="entry name" value="CARBOXYLIC ACID TRANSPORTER PROTEIN HOMOLOG"/>
    <property type="match status" value="1"/>
</dbReference>
<feature type="transmembrane region" description="Helical" evidence="6">
    <location>
        <begin position="93"/>
        <end position="110"/>
    </location>
</feature>
<keyword evidence="5 6" id="KW-0472">Membrane</keyword>
<feature type="domain" description="Major facilitator superfamily (MFS) profile" evidence="7">
    <location>
        <begin position="26"/>
        <end position="438"/>
    </location>
</feature>
<keyword evidence="9" id="KW-1185">Reference proteome</keyword>
<dbReference type="EMBL" id="CP019698">
    <property type="protein sequence ID" value="AQS60480.1"/>
    <property type="molecule type" value="Genomic_DNA"/>
</dbReference>
<feature type="transmembrane region" description="Helical" evidence="6">
    <location>
        <begin position="68"/>
        <end position="86"/>
    </location>
</feature>
<dbReference type="InterPro" id="IPR036259">
    <property type="entry name" value="MFS_trans_sf"/>
</dbReference>
<dbReference type="InterPro" id="IPR020846">
    <property type="entry name" value="MFS_dom"/>
</dbReference>
<dbReference type="InterPro" id="IPR005829">
    <property type="entry name" value="Sugar_transporter_CS"/>
</dbReference>
<feature type="transmembrane region" description="Helical" evidence="6">
    <location>
        <begin position="150"/>
        <end position="173"/>
    </location>
</feature>
<sequence>MDVNSGVKIKNNYFDGLPVSRSHVGLFMLIVLAYFFEQLDNNNFSFVAPALISSWGIKMEDIAHINSLYFVGMTLGGLLGGVISDFIGRRKTFLGSIVLFSVASIANGFAQDLTTFAISRAITGFGIFCMMVVSIAYISEMTPAESRGKWQNMTAGIGFLAMPLIGVIARIVVPISQDSWRWIFWMGGLGLVGFIFGLKYLKESPRWLVAKGRIAEAEQVMFEITGRQVDLSEAAKKVQPSENVKEVLVGMFSGAYLKRTAVMLVSFICINVPGFIFMAWTPTLLQQKGFTLEQSLFASSLIILGAPLGCFLSSFVSDKGGRKIPIGVIALGWAVLAVVFANLGNNISLIIAVGMCMNACNLAGGFTLFSYVAESYPTRMRNTATGFHNAMGRLAVAGSQLAVPVLFAKAGFTGLFGAIAIMLTVAGLTVLIFGERTGGKSLEEVA</sequence>
<evidence type="ECO:0000256" key="6">
    <source>
        <dbReference type="SAM" id="Phobius"/>
    </source>
</evidence>
<evidence type="ECO:0000313" key="9">
    <source>
        <dbReference type="Proteomes" id="UP000189464"/>
    </source>
</evidence>
<evidence type="ECO:0000256" key="4">
    <source>
        <dbReference type="ARBA" id="ARBA00022989"/>
    </source>
</evidence>
<dbReference type="GO" id="GO:0046943">
    <property type="term" value="F:carboxylic acid transmembrane transporter activity"/>
    <property type="evidence" value="ECO:0007669"/>
    <property type="project" value="TreeGrafter"/>
</dbReference>
<dbReference type="SUPFAM" id="SSF103473">
    <property type="entry name" value="MFS general substrate transporter"/>
    <property type="match status" value="1"/>
</dbReference>
<feature type="transmembrane region" description="Helical" evidence="6">
    <location>
        <begin position="12"/>
        <end position="36"/>
    </location>
</feature>
<dbReference type="InterPro" id="IPR011701">
    <property type="entry name" value="MFS"/>
</dbReference>
<comment type="subcellular location">
    <subcellularLocation>
        <location evidence="1">Cell membrane</location>
        <topology evidence="1">Multi-pass membrane protein</topology>
    </subcellularLocation>
</comment>
<feature type="transmembrane region" description="Helical" evidence="6">
    <location>
        <begin position="414"/>
        <end position="433"/>
    </location>
</feature>
<dbReference type="KEGG" id="dfg:B0537_02965"/>
<dbReference type="PROSITE" id="PS00216">
    <property type="entry name" value="SUGAR_TRANSPORT_1"/>
    <property type="match status" value="1"/>
</dbReference>
<dbReference type="STRING" id="1833852.B0537_02965"/>
<feature type="transmembrane region" description="Helical" evidence="6">
    <location>
        <begin position="296"/>
        <end position="317"/>
    </location>
</feature>
<dbReference type="PANTHER" id="PTHR23508:SF10">
    <property type="entry name" value="CARBOXYLIC ACID TRANSPORTER PROTEIN HOMOLOG"/>
    <property type="match status" value="1"/>
</dbReference>
<protein>
    <submittedName>
        <fullName evidence="8">MFS transporter</fullName>
    </submittedName>
</protein>
<dbReference type="AlphaFoldDB" id="A0A1S6J0E7"/>
<dbReference type="Proteomes" id="UP000189464">
    <property type="component" value="Chromosome"/>
</dbReference>
<evidence type="ECO:0000259" key="7">
    <source>
        <dbReference type="PROSITE" id="PS50850"/>
    </source>
</evidence>
<feature type="transmembrane region" description="Helical" evidence="6">
    <location>
        <begin position="390"/>
        <end position="408"/>
    </location>
</feature>
<feature type="transmembrane region" description="Helical" evidence="6">
    <location>
        <begin position="179"/>
        <end position="201"/>
    </location>
</feature>
<proteinExistence type="predicted"/>
<evidence type="ECO:0000256" key="1">
    <source>
        <dbReference type="ARBA" id="ARBA00004651"/>
    </source>
</evidence>
<dbReference type="Pfam" id="PF07690">
    <property type="entry name" value="MFS_1"/>
    <property type="match status" value="1"/>
</dbReference>
<keyword evidence="3 6" id="KW-0812">Transmembrane</keyword>
<dbReference type="GO" id="GO:0005886">
    <property type="term" value="C:plasma membrane"/>
    <property type="evidence" value="ECO:0007669"/>
    <property type="project" value="UniProtKB-SubCell"/>
</dbReference>
<dbReference type="PROSITE" id="PS50850">
    <property type="entry name" value="MFS"/>
    <property type="match status" value="1"/>
</dbReference>
<evidence type="ECO:0000313" key="8">
    <source>
        <dbReference type="EMBL" id="AQS60480.1"/>
    </source>
</evidence>
<feature type="transmembrane region" description="Helical" evidence="6">
    <location>
        <begin position="261"/>
        <end position="281"/>
    </location>
</feature>
<organism evidence="8 9">
    <name type="scientific">Desulforamulus ferrireducens</name>
    <dbReference type="NCBI Taxonomy" id="1833852"/>
    <lineage>
        <taxon>Bacteria</taxon>
        <taxon>Bacillati</taxon>
        <taxon>Bacillota</taxon>
        <taxon>Clostridia</taxon>
        <taxon>Eubacteriales</taxon>
        <taxon>Peptococcaceae</taxon>
        <taxon>Desulforamulus</taxon>
    </lineage>
</organism>
<dbReference type="Gene3D" id="1.20.1250.20">
    <property type="entry name" value="MFS general substrate transporter like domains"/>
    <property type="match status" value="1"/>
</dbReference>
<accession>A0A1S6J0E7</accession>
<feature type="transmembrane region" description="Helical" evidence="6">
    <location>
        <begin position="349"/>
        <end position="369"/>
    </location>
</feature>
<evidence type="ECO:0000256" key="3">
    <source>
        <dbReference type="ARBA" id="ARBA00022692"/>
    </source>
</evidence>
<keyword evidence="4 6" id="KW-1133">Transmembrane helix</keyword>
<feature type="transmembrane region" description="Helical" evidence="6">
    <location>
        <begin position="324"/>
        <end position="343"/>
    </location>
</feature>
<dbReference type="CDD" id="cd17316">
    <property type="entry name" value="MFS_SV2_like"/>
    <property type="match status" value="1"/>
</dbReference>
<keyword evidence="2" id="KW-0813">Transport</keyword>
<evidence type="ECO:0000256" key="5">
    <source>
        <dbReference type="ARBA" id="ARBA00023136"/>
    </source>
</evidence>
<evidence type="ECO:0000256" key="2">
    <source>
        <dbReference type="ARBA" id="ARBA00022448"/>
    </source>
</evidence>
<feature type="transmembrane region" description="Helical" evidence="6">
    <location>
        <begin position="116"/>
        <end position="138"/>
    </location>
</feature>
<name>A0A1S6J0E7_9FIRM</name>
<reference evidence="8 9" key="1">
    <citation type="journal article" date="2016" name="Int. J. Syst. Evol. Microbiol.">
        <title>Desulfotomaculum ferrireducens sp. nov., a moderately thermophilic sulfate-reducing and dissimilatory Fe(III)-reducing bacterium isolated from compost.</title>
        <authorList>
            <person name="Yang G."/>
            <person name="Guo J."/>
            <person name="Zhuang L."/>
            <person name="Yuan Y."/>
            <person name="Zhou S."/>
        </authorList>
    </citation>
    <scope>NUCLEOTIDE SEQUENCE [LARGE SCALE GENOMIC DNA]</scope>
    <source>
        <strain evidence="8 9">GSS09</strain>
    </source>
</reference>